<comment type="similarity">
    <text evidence="1">Belongs to the LysR transcriptional regulatory family.</text>
</comment>
<evidence type="ECO:0000313" key="7">
    <source>
        <dbReference type="Proteomes" id="UP001157440"/>
    </source>
</evidence>
<sequence length="342" mass="37713">MGVSQMEHVPVLDTGMPDWQDLRLFLELDRRGSFRAAANVVGLSINTLRRRIDDLEARLGMTLLTRHADGIRLTAEGESILAATQSMEAAAYSVLRARDAVSATPAGEVRIAVTEGLGTFWLAPRLVEFQRANPRLVVDLRCTMDPADVARLEAEIAVQLVRPVNPDLKVVKLGRLHVMAFAARSYLDIYGVPTSIEDAARHRIVLQVSGQTVSMAEYDRHTPGMPQSGYVTLKTNVSSAHYWSVANGAGIGWLPTYASAIGARLVPIDGLVQLGFDIWLTYHPDAERIDRVRRAIDWIRGSFDPVRYPWFRDSFIHPRDLPAAIKGGAAAELFGGFAGMER</sequence>
<dbReference type="GO" id="GO:0003700">
    <property type="term" value="F:DNA-binding transcription factor activity"/>
    <property type="evidence" value="ECO:0007669"/>
    <property type="project" value="InterPro"/>
</dbReference>
<dbReference type="SUPFAM" id="SSF53850">
    <property type="entry name" value="Periplasmic binding protein-like II"/>
    <property type="match status" value="1"/>
</dbReference>
<dbReference type="InterPro" id="IPR050176">
    <property type="entry name" value="LTTR"/>
</dbReference>
<dbReference type="PANTHER" id="PTHR30579">
    <property type="entry name" value="TRANSCRIPTIONAL REGULATOR"/>
    <property type="match status" value="1"/>
</dbReference>
<keyword evidence="4" id="KW-0804">Transcription</keyword>
<dbReference type="PROSITE" id="PS50931">
    <property type="entry name" value="HTH_LYSR"/>
    <property type="match status" value="1"/>
</dbReference>
<keyword evidence="3" id="KW-0238">DNA-binding</keyword>
<protein>
    <submittedName>
        <fullName evidence="6">Transcriptional regulator</fullName>
    </submittedName>
</protein>
<dbReference type="Pfam" id="PF03466">
    <property type="entry name" value="LysR_substrate"/>
    <property type="match status" value="1"/>
</dbReference>
<evidence type="ECO:0000256" key="1">
    <source>
        <dbReference type="ARBA" id="ARBA00009437"/>
    </source>
</evidence>
<dbReference type="InterPro" id="IPR036388">
    <property type="entry name" value="WH-like_DNA-bd_sf"/>
</dbReference>
<gene>
    <name evidence="6" type="ORF">GCM10007890_47170</name>
</gene>
<evidence type="ECO:0000256" key="3">
    <source>
        <dbReference type="ARBA" id="ARBA00023125"/>
    </source>
</evidence>
<evidence type="ECO:0000256" key="4">
    <source>
        <dbReference type="ARBA" id="ARBA00023163"/>
    </source>
</evidence>
<feature type="domain" description="HTH lysR-type" evidence="5">
    <location>
        <begin position="17"/>
        <end position="74"/>
    </location>
</feature>
<evidence type="ECO:0000313" key="6">
    <source>
        <dbReference type="EMBL" id="GLS72702.1"/>
    </source>
</evidence>
<dbReference type="Proteomes" id="UP001157440">
    <property type="component" value="Unassembled WGS sequence"/>
</dbReference>
<proteinExistence type="inferred from homology"/>
<keyword evidence="7" id="KW-1185">Reference proteome</keyword>
<name>A0AA37WUU3_9HYPH</name>
<evidence type="ECO:0000259" key="5">
    <source>
        <dbReference type="PROSITE" id="PS50931"/>
    </source>
</evidence>
<dbReference type="InterPro" id="IPR000847">
    <property type="entry name" value="LysR_HTH_N"/>
</dbReference>
<dbReference type="SUPFAM" id="SSF46785">
    <property type="entry name" value="Winged helix' DNA-binding domain"/>
    <property type="match status" value="1"/>
</dbReference>
<dbReference type="InterPro" id="IPR005119">
    <property type="entry name" value="LysR_subst-bd"/>
</dbReference>
<dbReference type="GO" id="GO:0003677">
    <property type="term" value="F:DNA binding"/>
    <property type="evidence" value="ECO:0007669"/>
    <property type="project" value="UniProtKB-KW"/>
</dbReference>
<dbReference type="Gene3D" id="3.40.190.290">
    <property type="match status" value="1"/>
</dbReference>
<accession>A0AA37WUU3</accession>
<dbReference type="AlphaFoldDB" id="A0AA37WUU3"/>
<dbReference type="Gene3D" id="1.10.10.10">
    <property type="entry name" value="Winged helix-like DNA-binding domain superfamily/Winged helix DNA-binding domain"/>
    <property type="match status" value="1"/>
</dbReference>
<reference evidence="7" key="1">
    <citation type="journal article" date="2019" name="Int. J. Syst. Evol. Microbiol.">
        <title>The Global Catalogue of Microorganisms (GCM) 10K type strain sequencing project: providing services to taxonomists for standard genome sequencing and annotation.</title>
        <authorList>
            <consortium name="The Broad Institute Genomics Platform"/>
            <consortium name="The Broad Institute Genome Sequencing Center for Infectious Disease"/>
            <person name="Wu L."/>
            <person name="Ma J."/>
        </authorList>
    </citation>
    <scope>NUCLEOTIDE SEQUENCE [LARGE SCALE GENOMIC DNA]</scope>
    <source>
        <strain evidence="7">NBRC 103632</strain>
    </source>
</reference>
<evidence type="ECO:0000256" key="2">
    <source>
        <dbReference type="ARBA" id="ARBA00023015"/>
    </source>
</evidence>
<dbReference type="EMBL" id="BSPL01000023">
    <property type="protein sequence ID" value="GLS72702.1"/>
    <property type="molecule type" value="Genomic_DNA"/>
</dbReference>
<dbReference type="Pfam" id="PF00126">
    <property type="entry name" value="HTH_1"/>
    <property type="match status" value="1"/>
</dbReference>
<comment type="caution">
    <text evidence="6">The sequence shown here is derived from an EMBL/GenBank/DDBJ whole genome shotgun (WGS) entry which is preliminary data.</text>
</comment>
<keyword evidence="2" id="KW-0805">Transcription regulation</keyword>
<dbReference type="InterPro" id="IPR036390">
    <property type="entry name" value="WH_DNA-bd_sf"/>
</dbReference>
<organism evidence="6 7">
    <name type="scientific">Methylobacterium tardum</name>
    <dbReference type="NCBI Taxonomy" id="374432"/>
    <lineage>
        <taxon>Bacteria</taxon>
        <taxon>Pseudomonadati</taxon>
        <taxon>Pseudomonadota</taxon>
        <taxon>Alphaproteobacteria</taxon>
        <taxon>Hyphomicrobiales</taxon>
        <taxon>Methylobacteriaceae</taxon>
        <taxon>Methylobacterium</taxon>
    </lineage>
</organism>
<dbReference type="PANTHER" id="PTHR30579:SF3">
    <property type="entry name" value="TRANSCRIPTIONAL REGULATORY PROTEIN"/>
    <property type="match status" value="1"/>
</dbReference>